<dbReference type="InterPro" id="IPR029063">
    <property type="entry name" value="SAM-dependent_MTases_sf"/>
</dbReference>
<sequence>MVLGKRMVRYVRGTSSLPPARAARVWSNSEIAFIAPYVTGDVVNVSAWEDQDKEGRHYRDYFSSADSYETTNFEGWRGAGVRADHVVDLQSAAPDDLLDRYDLVFNHTTLEHIFDIHQAFRTMGSMSRDAMLVIVPFMQHLHGPEDGDFWRPSPYAMRRLHKESGLTVLREAAGPKGGKVRYLSYFSSKKPDRWKDSGIESKGDCEAILRDPL</sequence>
<dbReference type="SUPFAM" id="SSF53335">
    <property type="entry name" value="S-adenosyl-L-methionine-dependent methyltransferases"/>
    <property type="match status" value="1"/>
</dbReference>
<dbReference type="AlphaFoldDB" id="A0A5A9YYN6"/>
<proteinExistence type="predicted"/>
<evidence type="ECO:0008006" key="3">
    <source>
        <dbReference type="Google" id="ProtNLM"/>
    </source>
</evidence>
<reference evidence="1 2" key="1">
    <citation type="submission" date="2019-07" db="EMBL/GenBank/DDBJ databases">
        <title>Aquicoccus porphyridii gen. nov., sp. nov., isolated from a small marine red alga, Porphyridium marinum.</title>
        <authorList>
            <person name="Liu L."/>
        </authorList>
    </citation>
    <scope>NUCLEOTIDE SEQUENCE [LARGE SCALE GENOMIC DNA]</scope>
    <source>
        <strain evidence="1 2">L1 8-17</strain>
    </source>
</reference>
<comment type="caution">
    <text evidence="1">The sequence shown here is derived from an EMBL/GenBank/DDBJ whole genome shotgun (WGS) entry which is preliminary data.</text>
</comment>
<evidence type="ECO:0000313" key="2">
    <source>
        <dbReference type="Proteomes" id="UP000325291"/>
    </source>
</evidence>
<keyword evidence="2" id="KW-1185">Reference proteome</keyword>
<name>A0A5A9YYN6_9RHOB</name>
<dbReference type="RefSeq" id="WP_146611078.1">
    <property type="nucleotide sequence ID" value="NZ_VINQ01000021.1"/>
</dbReference>
<dbReference type="EMBL" id="VINQ01000021">
    <property type="protein sequence ID" value="KAA0909969.1"/>
    <property type="molecule type" value="Genomic_DNA"/>
</dbReference>
<evidence type="ECO:0000313" key="1">
    <source>
        <dbReference type="EMBL" id="KAA0909969.1"/>
    </source>
</evidence>
<organism evidence="1 2">
    <name type="scientific">Aquicoccus porphyridii</name>
    <dbReference type="NCBI Taxonomy" id="1852029"/>
    <lineage>
        <taxon>Bacteria</taxon>
        <taxon>Pseudomonadati</taxon>
        <taxon>Pseudomonadota</taxon>
        <taxon>Alphaproteobacteria</taxon>
        <taxon>Rhodobacterales</taxon>
        <taxon>Paracoccaceae</taxon>
        <taxon>Aquicoccus</taxon>
    </lineage>
</organism>
<gene>
    <name evidence="1" type="ORF">FLO80_19135</name>
</gene>
<accession>A0A5A9YYN6</accession>
<dbReference type="Proteomes" id="UP000325291">
    <property type="component" value="Unassembled WGS sequence"/>
</dbReference>
<protein>
    <recommendedName>
        <fullName evidence="3">Class I SAM-dependent methyltransferase</fullName>
    </recommendedName>
</protein>